<dbReference type="SUPFAM" id="SSF50998">
    <property type="entry name" value="Quinoprotein alcohol dehydrogenase-like"/>
    <property type="match status" value="1"/>
</dbReference>
<dbReference type="Pfam" id="PF24883">
    <property type="entry name" value="NPHP3_N"/>
    <property type="match status" value="1"/>
</dbReference>
<dbReference type="InterPro" id="IPR020472">
    <property type="entry name" value="WD40_PAC1"/>
</dbReference>
<protein>
    <recommendedName>
        <fullName evidence="4">Nephrocystin 3-like N-terminal domain-containing protein</fullName>
    </recommendedName>
</protein>
<organism evidence="5 6">
    <name type="scientific">Piloderma croceum (strain F 1598)</name>
    <dbReference type="NCBI Taxonomy" id="765440"/>
    <lineage>
        <taxon>Eukaryota</taxon>
        <taxon>Fungi</taxon>
        <taxon>Dikarya</taxon>
        <taxon>Basidiomycota</taxon>
        <taxon>Agaricomycotina</taxon>
        <taxon>Agaricomycetes</taxon>
        <taxon>Agaricomycetidae</taxon>
        <taxon>Atheliales</taxon>
        <taxon>Atheliaceae</taxon>
        <taxon>Piloderma</taxon>
    </lineage>
</organism>
<name>A0A0C3F8U0_PILCF</name>
<dbReference type="InterPro" id="IPR011047">
    <property type="entry name" value="Quinoprotein_ADH-like_sf"/>
</dbReference>
<feature type="repeat" description="WD" evidence="3">
    <location>
        <begin position="1040"/>
        <end position="1081"/>
    </location>
</feature>
<dbReference type="AlphaFoldDB" id="A0A0C3F8U0"/>
<dbReference type="InterPro" id="IPR011048">
    <property type="entry name" value="Haem_d1_sf"/>
</dbReference>
<dbReference type="InterPro" id="IPR056884">
    <property type="entry name" value="NPHP3-like_N"/>
</dbReference>
<dbReference type="InterPro" id="IPR015943">
    <property type="entry name" value="WD40/YVTN_repeat-like_dom_sf"/>
</dbReference>
<evidence type="ECO:0000313" key="6">
    <source>
        <dbReference type="Proteomes" id="UP000054166"/>
    </source>
</evidence>
<sequence length="1202" mass="132260">MSRWTIDHPATTLDRVLDNICAGIDNRKDLLELIPDSPFPARSLVTGLGYLVKLGASVSRAKSEVQKFAKNVIQWVGDMQYYFRLIKRTDELCVESVILSALIDEICIWATARLNDGRWSSISHGLSIAQEIDEFKSRIESARALFLDLSVINLAQGLDAIIREIDGVRKLQQDQLQNINDKLDAQNQAKARRQFLANMLNTHTVTNATYDKQGKQPCDANTRTAILADIDTWMHDFSGDCQNFLWLTGDPGSGKSAITASVAKKCKNDGTLWAQFFINRNNADTTDPKSYFPSIARQLIDRMPDSDVAVAIYGALQNKCAIVDDISIEQASKLFVDAIEVASKLNSEKAVVVVIGGLDETNRSRLRLTAGIFAELFAKLRCRNAKVFISSRTEDDIQKPFSKAFDVRHVKHIHLDTSTQASIQDVSYFLAKRIGEIVENNDLNWEEWPGMERMEILCIRASGLFIWAATVVKFFQEQINTLGRECLNDLLDDVSTDGMDDINALYGAILRIVYKGRKSDWEFETFRRVVGCIVVLQEPLCLAKIENLLDLRQNASSECVDIQHLVRRLRTVLVPGTDAINDQTIPRLHKSFFEFITSERADRRFRINCNISNGELAVQCLRQLTGLRDKHTSLSENYSAEAVGSLPAAFGYAIQLGSWHLLEEKGVMVGMAIIGCTVQLPKLQQLLRFSTDDLRCSGPLSVTLSADGTQIFTGQFYATQGVLSVAFSPDGKHIASGSDDETVRIWDSQSWKSIGAPFIGHTDRVWSVAFSPDGKRIASGSFDKTVRIWDSQSGKSIGTPFIGHTNLVRAVTFSPDGKRIASGSADTTIRIWDSQSGKSIGTPFIGHTESLWSVAFSPDGKHIASGSGDKTVCIWDSQSGQPIGSSFIGHTVCKDKTVRIWHSTSGESIGTLFIGHTGFVGAVTFSPDGKRIASGSDDKTVRIWNSHSGESIGTPFIGHTDLVRAVTFSPDGKRIASGSDDKTVRIWDSQNGQLIGPLFRSHGEVRSVALSPDATDLICVSLDSVRFWDLRTGLAMEMSLEGDSRDIAAISISRDGSRIAAASLNGTIYLWDATTRRLVSPPIDSPIGGFKSLKFSSDNTRLILACIDGGTCLWNSTDGKPIRTALSSDSFLSENKKVMSFNMKDGWRSGEFEDSLLRWLPSDDSNSGVWAYVDGKVIGGLGDGSVTIIDLDDIKPNQSVSV</sequence>
<keyword evidence="2" id="KW-0677">Repeat</keyword>
<feature type="repeat" description="WD" evidence="3">
    <location>
        <begin position="722"/>
        <end position="756"/>
    </location>
</feature>
<evidence type="ECO:0000256" key="3">
    <source>
        <dbReference type="PROSITE-ProRule" id="PRU00221"/>
    </source>
</evidence>
<evidence type="ECO:0000256" key="1">
    <source>
        <dbReference type="ARBA" id="ARBA00022574"/>
    </source>
</evidence>
<feature type="repeat" description="WD" evidence="3">
    <location>
        <begin position="844"/>
        <end position="885"/>
    </location>
</feature>
<keyword evidence="1 3" id="KW-0853">WD repeat</keyword>
<dbReference type="Proteomes" id="UP000054166">
    <property type="component" value="Unassembled WGS sequence"/>
</dbReference>
<reference evidence="5 6" key="1">
    <citation type="submission" date="2014-04" db="EMBL/GenBank/DDBJ databases">
        <authorList>
            <consortium name="DOE Joint Genome Institute"/>
            <person name="Kuo A."/>
            <person name="Tarkka M."/>
            <person name="Buscot F."/>
            <person name="Kohler A."/>
            <person name="Nagy L.G."/>
            <person name="Floudas D."/>
            <person name="Copeland A."/>
            <person name="Barry K.W."/>
            <person name="Cichocki N."/>
            <person name="Veneault-Fourrey C."/>
            <person name="LaButti K."/>
            <person name="Lindquist E.A."/>
            <person name="Lipzen A."/>
            <person name="Lundell T."/>
            <person name="Morin E."/>
            <person name="Murat C."/>
            <person name="Sun H."/>
            <person name="Tunlid A."/>
            <person name="Henrissat B."/>
            <person name="Grigoriev I.V."/>
            <person name="Hibbett D.S."/>
            <person name="Martin F."/>
            <person name="Nordberg H.P."/>
            <person name="Cantor M.N."/>
            <person name="Hua S.X."/>
        </authorList>
    </citation>
    <scope>NUCLEOTIDE SEQUENCE [LARGE SCALE GENOMIC DNA]</scope>
    <source>
        <strain evidence="5 6">F 1598</strain>
    </source>
</reference>
<dbReference type="Gene3D" id="2.130.10.10">
    <property type="entry name" value="YVTN repeat-like/Quinoprotein amine dehydrogenase"/>
    <property type="match status" value="4"/>
</dbReference>
<feature type="repeat" description="WD" evidence="3">
    <location>
        <begin position="758"/>
        <end position="799"/>
    </location>
</feature>
<feature type="repeat" description="WD" evidence="3">
    <location>
        <begin position="801"/>
        <end position="842"/>
    </location>
</feature>
<dbReference type="Gene3D" id="3.40.50.300">
    <property type="entry name" value="P-loop containing nucleotide triphosphate hydrolases"/>
    <property type="match status" value="1"/>
</dbReference>
<dbReference type="PROSITE" id="PS50082">
    <property type="entry name" value="WD_REPEATS_2"/>
    <property type="match status" value="7"/>
</dbReference>
<dbReference type="HOGENOM" id="CLU_000288_6_23_1"/>
<dbReference type="OrthoDB" id="163438at2759"/>
<dbReference type="PROSITE" id="PS00678">
    <property type="entry name" value="WD_REPEATS_1"/>
    <property type="match status" value="6"/>
</dbReference>
<feature type="repeat" description="WD" evidence="3">
    <location>
        <begin position="913"/>
        <end position="954"/>
    </location>
</feature>
<dbReference type="InterPro" id="IPR027417">
    <property type="entry name" value="P-loop_NTPase"/>
</dbReference>
<dbReference type="GO" id="GO:1990234">
    <property type="term" value="C:transferase complex"/>
    <property type="evidence" value="ECO:0007669"/>
    <property type="project" value="UniProtKB-ARBA"/>
</dbReference>
<dbReference type="InterPro" id="IPR001680">
    <property type="entry name" value="WD40_rpt"/>
</dbReference>
<dbReference type="SUPFAM" id="SSF52540">
    <property type="entry name" value="P-loop containing nucleoside triphosphate hydrolases"/>
    <property type="match status" value="1"/>
</dbReference>
<dbReference type="PRINTS" id="PR00320">
    <property type="entry name" value="GPROTEINBRPT"/>
</dbReference>
<dbReference type="PROSITE" id="PS50294">
    <property type="entry name" value="WD_REPEATS_REGION"/>
    <property type="match status" value="7"/>
</dbReference>
<dbReference type="InParanoid" id="A0A0C3F8U0"/>
<dbReference type="STRING" id="765440.A0A0C3F8U0"/>
<evidence type="ECO:0000259" key="4">
    <source>
        <dbReference type="Pfam" id="PF24883"/>
    </source>
</evidence>
<dbReference type="PANTHER" id="PTHR22847:SF637">
    <property type="entry name" value="WD REPEAT DOMAIN 5B"/>
    <property type="match status" value="1"/>
</dbReference>
<dbReference type="InterPro" id="IPR019775">
    <property type="entry name" value="WD40_repeat_CS"/>
</dbReference>
<proteinExistence type="predicted"/>
<feature type="domain" description="Nephrocystin 3-like N-terminal" evidence="4">
    <location>
        <begin position="230"/>
        <end position="392"/>
    </location>
</feature>
<reference evidence="6" key="2">
    <citation type="submission" date="2015-01" db="EMBL/GenBank/DDBJ databases">
        <title>Evolutionary Origins and Diversification of the Mycorrhizal Mutualists.</title>
        <authorList>
            <consortium name="DOE Joint Genome Institute"/>
            <consortium name="Mycorrhizal Genomics Consortium"/>
            <person name="Kohler A."/>
            <person name="Kuo A."/>
            <person name="Nagy L.G."/>
            <person name="Floudas D."/>
            <person name="Copeland A."/>
            <person name="Barry K.W."/>
            <person name="Cichocki N."/>
            <person name="Veneault-Fourrey C."/>
            <person name="LaButti K."/>
            <person name="Lindquist E.A."/>
            <person name="Lipzen A."/>
            <person name="Lundell T."/>
            <person name="Morin E."/>
            <person name="Murat C."/>
            <person name="Riley R."/>
            <person name="Ohm R."/>
            <person name="Sun H."/>
            <person name="Tunlid A."/>
            <person name="Henrissat B."/>
            <person name="Grigoriev I.V."/>
            <person name="Hibbett D.S."/>
            <person name="Martin F."/>
        </authorList>
    </citation>
    <scope>NUCLEOTIDE SEQUENCE [LARGE SCALE GENOMIC DNA]</scope>
    <source>
        <strain evidence="6">F 1598</strain>
    </source>
</reference>
<evidence type="ECO:0000256" key="2">
    <source>
        <dbReference type="ARBA" id="ARBA00022737"/>
    </source>
</evidence>
<dbReference type="Pfam" id="PF00400">
    <property type="entry name" value="WD40"/>
    <property type="match status" value="7"/>
</dbReference>
<dbReference type="CDD" id="cd00200">
    <property type="entry name" value="WD40"/>
    <property type="match status" value="1"/>
</dbReference>
<dbReference type="PANTHER" id="PTHR22847">
    <property type="entry name" value="WD40 REPEAT PROTEIN"/>
    <property type="match status" value="1"/>
</dbReference>
<dbReference type="SMART" id="SM00320">
    <property type="entry name" value="WD40"/>
    <property type="match status" value="9"/>
</dbReference>
<gene>
    <name evidence="5" type="ORF">PILCRDRAFT_13006</name>
</gene>
<keyword evidence="6" id="KW-1185">Reference proteome</keyword>
<dbReference type="SUPFAM" id="SSF51004">
    <property type="entry name" value="C-terminal (heme d1) domain of cytochrome cd1-nitrite reductase"/>
    <property type="match status" value="1"/>
</dbReference>
<accession>A0A0C3F8U0</accession>
<dbReference type="EMBL" id="KN833038">
    <property type="protein sequence ID" value="KIM76096.1"/>
    <property type="molecule type" value="Genomic_DNA"/>
</dbReference>
<evidence type="ECO:0000313" key="5">
    <source>
        <dbReference type="EMBL" id="KIM76096.1"/>
    </source>
</evidence>
<feature type="repeat" description="WD" evidence="3">
    <location>
        <begin position="956"/>
        <end position="997"/>
    </location>
</feature>